<dbReference type="InterPro" id="IPR019454">
    <property type="entry name" value="Lipoprot_YkyA-like"/>
</dbReference>
<protein>
    <submittedName>
        <fullName evidence="3">YkyA family protein</fullName>
    </submittedName>
</protein>
<comment type="caution">
    <text evidence="3">The sequence shown here is derived from an EMBL/GenBank/DDBJ whole genome shotgun (WGS) entry which is preliminary data.</text>
</comment>
<dbReference type="Pfam" id="PF10368">
    <property type="entry name" value="YkyA"/>
    <property type="match status" value="1"/>
</dbReference>
<sequence>MKRVMTSALILLIMFFLAACSEDYNPAEDMYTHLEKSVELESSFQSAQSELVKLEEKENELYNKMMEINMNELDEIKPIIKEALGLVEERRKLMEQEKESIDAAKEEFDQVQEYIEELDEEPKEIAINMVDKMNERYEGFNELYNAYNSSLDLDAELYEMLKNEELKKKDLDAQVEKVNNSYNEVQKAQEKFNKLTQEFNDLKKQFYEASGLNVEYEN</sequence>
<gene>
    <name evidence="3" type="ORF">ACFSW4_12250</name>
</gene>
<evidence type="ECO:0000256" key="2">
    <source>
        <dbReference type="SAM" id="SignalP"/>
    </source>
</evidence>
<evidence type="ECO:0000313" key="4">
    <source>
        <dbReference type="Proteomes" id="UP001597452"/>
    </source>
</evidence>
<dbReference type="RefSeq" id="WP_054754981.1">
    <property type="nucleotide sequence ID" value="NZ_JBHUMZ010000042.1"/>
</dbReference>
<accession>A0ABW5QCV9</accession>
<feature type="chain" id="PRO_5045694457" evidence="2">
    <location>
        <begin position="22"/>
        <end position="218"/>
    </location>
</feature>
<feature type="signal peptide" evidence="2">
    <location>
        <begin position="1"/>
        <end position="21"/>
    </location>
</feature>
<dbReference type="SUPFAM" id="SSF140423">
    <property type="entry name" value="MW0975(SA0943)-like"/>
    <property type="match status" value="1"/>
</dbReference>
<keyword evidence="2" id="KW-0732">Signal</keyword>
<keyword evidence="1" id="KW-0175">Coiled coil</keyword>
<feature type="coiled-coil region" evidence="1">
    <location>
        <begin position="161"/>
        <end position="205"/>
    </location>
</feature>
<dbReference type="Proteomes" id="UP001597452">
    <property type="component" value="Unassembled WGS sequence"/>
</dbReference>
<dbReference type="Gene3D" id="1.20.120.570">
    <property type="entry name" value="YkyA-like"/>
    <property type="match status" value="1"/>
</dbReference>
<evidence type="ECO:0000256" key="1">
    <source>
        <dbReference type="SAM" id="Coils"/>
    </source>
</evidence>
<evidence type="ECO:0000313" key="3">
    <source>
        <dbReference type="EMBL" id="MFD2639641.1"/>
    </source>
</evidence>
<proteinExistence type="predicted"/>
<keyword evidence="4" id="KW-1185">Reference proteome</keyword>
<name>A0ABW5QCV9_9BACI</name>
<reference evidence="4" key="1">
    <citation type="journal article" date="2019" name="Int. J. Syst. Evol. Microbiol.">
        <title>The Global Catalogue of Microorganisms (GCM) 10K type strain sequencing project: providing services to taxonomists for standard genome sequencing and annotation.</title>
        <authorList>
            <consortium name="The Broad Institute Genomics Platform"/>
            <consortium name="The Broad Institute Genome Sequencing Center for Infectious Disease"/>
            <person name="Wu L."/>
            <person name="Ma J."/>
        </authorList>
    </citation>
    <scope>NUCLEOTIDE SEQUENCE [LARGE SCALE GENOMIC DNA]</scope>
    <source>
        <strain evidence="4">TISTR 1571</strain>
    </source>
</reference>
<dbReference type="EMBL" id="JBHUMZ010000042">
    <property type="protein sequence ID" value="MFD2639641.1"/>
    <property type="molecule type" value="Genomic_DNA"/>
</dbReference>
<organism evidence="3 4">
    <name type="scientific">Piscibacillus salipiscarius</name>
    <dbReference type="NCBI Taxonomy" id="299480"/>
    <lineage>
        <taxon>Bacteria</taxon>
        <taxon>Bacillati</taxon>
        <taxon>Bacillota</taxon>
        <taxon>Bacilli</taxon>
        <taxon>Bacillales</taxon>
        <taxon>Bacillaceae</taxon>
        <taxon>Piscibacillus</taxon>
    </lineage>
</organism>
<feature type="coiled-coil region" evidence="1">
    <location>
        <begin position="37"/>
        <end position="121"/>
    </location>
</feature>
<dbReference type="InterPro" id="IPR036785">
    <property type="entry name" value="YkyA-like_sf"/>
</dbReference>
<dbReference type="PROSITE" id="PS51257">
    <property type="entry name" value="PROKAR_LIPOPROTEIN"/>
    <property type="match status" value="1"/>
</dbReference>